<dbReference type="AlphaFoldDB" id="A0A0F9MNX6"/>
<proteinExistence type="predicted"/>
<organism evidence="2">
    <name type="scientific">marine sediment metagenome</name>
    <dbReference type="NCBI Taxonomy" id="412755"/>
    <lineage>
        <taxon>unclassified sequences</taxon>
        <taxon>metagenomes</taxon>
        <taxon>ecological metagenomes</taxon>
    </lineage>
</organism>
<reference evidence="2" key="1">
    <citation type="journal article" date="2015" name="Nature">
        <title>Complex archaea that bridge the gap between prokaryotes and eukaryotes.</title>
        <authorList>
            <person name="Spang A."/>
            <person name="Saw J.H."/>
            <person name="Jorgensen S.L."/>
            <person name="Zaremba-Niedzwiedzka K."/>
            <person name="Martijn J."/>
            <person name="Lind A.E."/>
            <person name="van Eijk R."/>
            <person name="Schleper C."/>
            <person name="Guy L."/>
            <person name="Ettema T.J."/>
        </authorList>
    </citation>
    <scope>NUCLEOTIDE SEQUENCE</scope>
</reference>
<evidence type="ECO:0000259" key="1">
    <source>
        <dbReference type="Pfam" id="PF03781"/>
    </source>
</evidence>
<dbReference type="Gene3D" id="3.90.1580.10">
    <property type="entry name" value="paralog of FGE (formylglycine-generating enzyme)"/>
    <property type="match status" value="1"/>
</dbReference>
<comment type="caution">
    <text evidence="2">The sequence shown here is derived from an EMBL/GenBank/DDBJ whole genome shotgun (WGS) entry which is preliminary data.</text>
</comment>
<protein>
    <recommendedName>
        <fullName evidence="1">Sulfatase-modifying factor enzyme-like domain-containing protein</fullName>
    </recommendedName>
</protein>
<dbReference type="InterPro" id="IPR042095">
    <property type="entry name" value="SUMF_sf"/>
</dbReference>
<name>A0A0F9MNX6_9ZZZZ</name>
<dbReference type="Pfam" id="PF03781">
    <property type="entry name" value="FGE-sulfatase"/>
    <property type="match status" value="1"/>
</dbReference>
<dbReference type="SUPFAM" id="SSF56436">
    <property type="entry name" value="C-type lectin-like"/>
    <property type="match status" value="1"/>
</dbReference>
<sequence>MTQKWLGLAAAAGICLLMGPAAQAQVNMVYVTVGDPGNVGELSGNGAGGYGPDRVCGAVGYTYRIGKYEVTNAQYREFLNAKAAVGDPYSLYDTSMNNMWAGIDRSGLGTIGEPYVYTAKDGDSTWDLRPVNYVSWHDTVRFANWMTNGEGSGDTESGSYVITGGGSDSGTVTVPTAVERAAWTTPRVVLPSEDEWYKAAHYKGGGTNAGYWLYATQSDTVPTSEAPPGGDLVNGSANYHSGDYAVGDAATRMDRPTVTGDAIEHYERICPGASAIVFCTRVQHAENVAAAFREKGWRAES</sequence>
<gene>
    <name evidence="2" type="ORF">LCGC14_1359430</name>
</gene>
<dbReference type="InterPro" id="IPR016187">
    <property type="entry name" value="CTDL_fold"/>
</dbReference>
<dbReference type="InterPro" id="IPR005532">
    <property type="entry name" value="SUMF_dom"/>
</dbReference>
<feature type="non-terminal residue" evidence="2">
    <location>
        <position position="301"/>
    </location>
</feature>
<accession>A0A0F9MNX6</accession>
<evidence type="ECO:0000313" key="2">
    <source>
        <dbReference type="EMBL" id="KKM78495.1"/>
    </source>
</evidence>
<dbReference type="EMBL" id="LAZR01008483">
    <property type="protein sequence ID" value="KKM78495.1"/>
    <property type="molecule type" value="Genomic_DNA"/>
</dbReference>
<feature type="domain" description="Sulfatase-modifying factor enzyme-like" evidence="1">
    <location>
        <begin position="62"/>
        <end position="204"/>
    </location>
</feature>